<evidence type="ECO:0000313" key="2">
    <source>
        <dbReference type="EMBL" id="GFO49001.1"/>
    </source>
</evidence>
<comment type="caution">
    <text evidence="2">The sequence shown here is derived from an EMBL/GenBank/DDBJ whole genome shotgun (WGS) entry which is preliminary data.</text>
</comment>
<proteinExistence type="predicted"/>
<evidence type="ECO:0000256" key="1">
    <source>
        <dbReference type="SAM" id="MobiDB-lite"/>
    </source>
</evidence>
<reference evidence="2 3" key="1">
    <citation type="journal article" date="2021" name="Elife">
        <title>Chloroplast acquisition without the gene transfer in kleptoplastic sea slugs, Plakobranchus ocellatus.</title>
        <authorList>
            <person name="Maeda T."/>
            <person name="Takahashi S."/>
            <person name="Yoshida T."/>
            <person name="Shimamura S."/>
            <person name="Takaki Y."/>
            <person name="Nagai Y."/>
            <person name="Toyoda A."/>
            <person name="Suzuki Y."/>
            <person name="Arimoto A."/>
            <person name="Ishii H."/>
            <person name="Satoh N."/>
            <person name="Nishiyama T."/>
            <person name="Hasebe M."/>
            <person name="Maruyama T."/>
            <person name="Minagawa J."/>
            <person name="Obokata J."/>
            <person name="Shigenobu S."/>
        </authorList>
    </citation>
    <scope>NUCLEOTIDE SEQUENCE [LARGE SCALE GENOMIC DNA]</scope>
</reference>
<feature type="compositionally biased region" description="Low complexity" evidence="1">
    <location>
        <begin position="111"/>
        <end position="123"/>
    </location>
</feature>
<accession>A0AAV4DYU9</accession>
<feature type="compositionally biased region" description="Low complexity" evidence="1">
    <location>
        <begin position="171"/>
        <end position="183"/>
    </location>
</feature>
<feature type="region of interest" description="Disordered" evidence="1">
    <location>
        <begin position="93"/>
        <end position="123"/>
    </location>
</feature>
<evidence type="ECO:0000313" key="3">
    <source>
        <dbReference type="Proteomes" id="UP000735302"/>
    </source>
</evidence>
<organism evidence="2 3">
    <name type="scientific">Plakobranchus ocellatus</name>
    <dbReference type="NCBI Taxonomy" id="259542"/>
    <lineage>
        <taxon>Eukaryota</taxon>
        <taxon>Metazoa</taxon>
        <taxon>Spiralia</taxon>
        <taxon>Lophotrochozoa</taxon>
        <taxon>Mollusca</taxon>
        <taxon>Gastropoda</taxon>
        <taxon>Heterobranchia</taxon>
        <taxon>Euthyneura</taxon>
        <taxon>Panpulmonata</taxon>
        <taxon>Sacoglossa</taxon>
        <taxon>Placobranchoidea</taxon>
        <taxon>Plakobranchidae</taxon>
        <taxon>Plakobranchus</taxon>
    </lineage>
</organism>
<dbReference type="Proteomes" id="UP000735302">
    <property type="component" value="Unassembled WGS sequence"/>
</dbReference>
<name>A0AAV4DYU9_9GAST</name>
<protein>
    <submittedName>
        <fullName evidence="2">Uncharacterized protein</fullName>
    </submittedName>
</protein>
<gene>
    <name evidence="2" type="ORF">PoB_007550600</name>
</gene>
<feature type="region of interest" description="Disordered" evidence="1">
    <location>
        <begin position="136"/>
        <end position="183"/>
    </location>
</feature>
<sequence>MVLITVSRITVPVKFKVTAVLTLSRGTFFQVNIHFNDLRTETFEYPSEEAALEHYLEAHPHDTEDLVFLDSTGGGPGESSDDVDDDDRIETIDIFETPMTPRGNSEEDLLKSNTSLSSSGSLQSYRGRFQEDFEFGSRLLEPEPVKQPQVEVEQEDPDSMMLRPAQEEDTSTWSSTGTSDLLF</sequence>
<keyword evidence="3" id="KW-1185">Reference proteome</keyword>
<dbReference type="EMBL" id="BLXT01008455">
    <property type="protein sequence ID" value="GFO49001.1"/>
    <property type="molecule type" value="Genomic_DNA"/>
</dbReference>
<dbReference type="AlphaFoldDB" id="A0AAV4DYU9"/>